<dbReference type="EMBL" id="JACHMW010000001">
    <property type="protein sequence ID" value="MBB5849025.1"/>
    <property type="molecule type" value="Genomic_DNA"/>
</dbReference>
<dbReference type="Proteomes" id="UP000567246">
    <property type="component" value="Unassembled WGS sequence"/>
</dbReference>
<keyword evidence="2" id="KW-1185">Reference proteome</keyword>
<dbReference type="RefSeq" id="WP_184172387.1">
    <property type="nucleotide sequence ID" value="NZ_JACHMW010000001.1"/>
</dbReference>
<comment type="caution">
    <text evidence="1">The sequence shown here is derived from an EMBL/GenBank/DDBJ whole genome shotgun (WGS) entry which is preliminary data.</text>
</comment>
<name>A0A4Y8ZLR7_9MICC</name>
<proteinExistence type="predicted"/>
<accession>A0A4Y8ZLR7</accession>
<dbReference type="AlphaFoldDB" id="A0A4Y8ZLR7"/>
<organism evidence="1 2">
    <name type="scientific">Micrococcus endophyticus</name>
    <dbReference type="NCBI Taxonomy" id="455343"/>
    <lineage>
        <taxon>Bacteria</taxon>
        <taxon>Bacillati</taxon>
        <taxon>Actinomycetota</taxon>
        <taxon>Actinomycetes</taxon>
        <taxon>Micrococcales</taxon>
        <taxon>Micrococcaceae</taxon>
        <taxon>Micrococcus</taxon>
    </lineage>
</organism>
<gene>
    <name evidence="1" type="ORF">HDA33_001589</name>
</gene>
<evidence type="ECO:0000313" key="1">
    <source>
        <dbReference type="EMBL" id="MBB5849025.1"/>
    </source>
</evidence>
<protein>
    <submittedName>
        <fullName evidence="1">Uncharacterized protein</fullName>
    </submittedName>
</protein>
<evidence type="ECO:0000313" key="2">
    <source>
        <dbReference type="Proteomes" id="UP000567246"/>
    </source>
</evidence>
<sequence length="88" mass="10162">MFETFDGHPFTAPSQVQSAPYRREPYVRATFPDGRTVDGKVRRWSPSHVLIHWEPSPGSAPSEAWIPASWAVRIDREDSAWRDPYDLH</sequence>
<reference evidence="1 2" key="1">
    <citation type="submission" date="2020-08" db="EMBL/GenBank/DDBJ databases">
        <title>Sequencing the genomes of 1000 actinobacteria strains.</title>
        <authorList>
            <person name="Klenk H.-P."/>
        </authorList>
    </citation>
    <scope>NUCLEOTIDE SEQUENCE [LARGE SCALE GENOMIC DNA]</scope>
    <source>
        <strain evidence="1 2">DSM 17945</strain>
    </source>
</reference>